<dbReference type="GO" id="GO:0003676">
    <property type="term" value="F:nucleic acid binding"/>
    <property type="evidence" value="ECO:0007669"/>
    <property type="project" value="InterPro"/>
</dbReference>
<accession>A0A5B6VIT5</accession>
<dbReference type="AlphaFoldDB" id="A0A5B6VIT5"/>
<dbReference type="Proteomes" id="UP000325315">
    <property type="component" value="Unassembled WGS sequence"/>
</dbReference>
<organism evidence="2 3">
    <name type="scientific">Gossypium australe</name>
    <dbReference type="NCBI Taxonomy" id="47621"/>
    <lineage>
        <taxon>Eukaryota</taxon>
        <taxon>Viridiplantae</taxon>
        <taxon>Streptophyta</taxon>
        <taxon>Embryophyta</taxon>
        <taxon>Tracheophyta</taxon>
        <taxon>Spermatophyta</taxon>
        <taxon>Magnoliopsida</taxon>
        <taxon>eudicotyledons</taxon>
        <taxon>Gunneridae</taxon>
        <taxon>Pentapetalae</taxon>
        <taxon>rosids</taxon>
        <taxon>malvids</taxon>
        <taxon>Malvales</taxon>
        <taxon>Malvaceae</taxon>
        <taxon>Malvoideae</taxon>
        <taxon>Gossypium</taxon>
    </lineage>
</organism>
<proteinExistence type="predicted"/>
<dbReference type="InterPro" id="IPR036397">
    <property type="entry name" value="RNaseH_sf"/>
</dbReference>
<sequence>MPERIISDNALNLNNSMNLEACNQFKIKHHNSSPYRPKMNDAVKAANKNIKKIISMRSYHLPSMPIEHLSEPPSGQHLSLRFVEWKPFCPLKSRFLPSEFCQN</sequence>
<reference evidence="3" key="1">
    <citation type="journal article" date="2019" name="Plant Biotechnol. J.">
        <title>Genome sequencing of the Australian wild diploid species Gossypium australe highlights disease resistance and delayed gland morphogenesis.</title>
        <authorList>
            <person name="Cai Y."/>
            <person name="Cai X."/>
            <person name="Wang Q."/>
            <person name="Wang P."/>
            <person name="Zhang Y."/>
            <person name="Cai C."/>
            <person name="Xu Y."/>
            <person name="Wang K."/>
            <person name="Zhou Z."/>
            <person name="Wang C."/>
            <person name="Geng S."/>
            <person name="Li B."/>
            <person name="Dong Q."/>
            <person name="Hou Y."/>
            <person name="Wang H."/>
            <person name="Ai P."/>
            <person name="Liu Z."/>
            <person name="Yi F."/>
            <person name="Sun M."/>
            <person name="An G."/>
            <person name="Cheng J."/>
            <person name="Zhang Y."/>
            <person name="Shi Q."/>
            <person name="Xie Y."/>
            <person name="Shi X."/>
            <person name="Chang Y."/>
            <person name="Huang F."/>
            <person name="Chen Y."/>
            <person name="Hong S."/>
            <person name="Mi L."/>
            <person name="Sun Q."/>
            <person name="Zhang L."/>
            <person name="Zhou B."/>
            <person name="Peng R."/>
            <person name="Zhang X."/>
            <person name="Liu F."/>
        </authorList>
    </citation>
    <scope>NUCLEOTIDE SEQUENCE [LARGE SCALE GENOMIC DNA]</scope>
    <source>
        <strain evidence="3">cv. PA1801</strain>
    </source>
</reference>
<dbReference type="Gene3D" id="3.30.420.10">
    <property type="entry name" value="Ribonuclease H-like superfamily/Ribonuclease H"/>
    <property type="match status" value="1"/>
</dbReference>
<dbReference type="GO" id="GO:0015074">
    <property type="term" value="P:DNA integration"/>
    <property type="evidence" value="ECO:0007669"/>
    <property type="project" value="InterPro"/>
</dbReference>
<dbReference type="EMBL" id="SMMG02000006">
    <property type="protein sequence ID" value="KAA3468976.1"/>
    <property type="molecule type" value="Genomic_DNA"/>
</dbReference>
<name>A0A5B6VIT5_9ROSI</name>
<evidence type="ECO:0000313" key="3">
    <source>
        <dbReference type="Proteomes" id="UP000325315"/>
    </source>
</evidence>
<dbReference type="PANTHER" id="PTHR48475">
    <property type="entry name" value="RIBONUCLEASE H"/>
    <property type="match status" value="1"/>
</dbReference>
<evidence type="ECO:0000259" key="1">
    <source>
        <dbReference type="PROSITE" id="PS50994"/>
    </source>
</evidence>
<dbReference type="SUPFAM" id="SSF53098">
    <property type="entry name" value="Ribonuclease H-like"/>
    <property type="match status" value="1"/>
</dbReference>
<keyword evidence="2" id="KW-0675">Receptor</keyword>
<comment type="caution">
    <text evidence="2">The sequence shown here is derived from an EMBL/GenBank/DDBJ whole genome shotgun (WGS) entry which is preliminary data.</text>
</comment>
<keyword evidence="3" id="KW-1185">Reference proteome</keyword>
<gene>
    <name evidence="2" type="ORF">EPI10_014812</name>
</gene>
<feature type="domain" description="Integrase catalytic" evidence="1">
    <location>
        <begin position="1"/>
        <end position="103"/>
    </location>
</feature>
<dbReference type="InterPro" id="IPR001584">
    <property type="entry name" value="Integrase_cat-core"/>
</dbReference>
<protein>
    <submittedName>
        <fullName evidence="2">Receptor-like protein 12</fullName>
    </submittedName>
</protein>
<dbReference type="PROSITE" id="PS50994">
    <property type="entry name" value="INTEGRASE"/>
    <property type="match status" value="1"/>
</dbReference>
<dbReference type="OrthoDB" id="1731868at2759"/>
<dbReference type="PANTHER" id="PTHR48475:SF1">
    <property type="entry name" value="RNASE H TYPE-1 DOMAIN-CONTAINING PROTEIN"/>
    <property type="match status" value="1"/>
</dbReference>
<evidence type="ECO:0000313" key="2">
    <source>
        <dbReference type="EMBL" id="KAA3468976.1"/>
    </source>
</evidence>
<dbReference type="InterPro" id="IPR012337">
    <property type="entry name" value="RNaseH-like_sf"/>
</dbReference>